<dbReference type="KEGG" id="foc:113217322"/>
<evidence type="ECO:0000256" key="1">
    <source>
        <dbReference type="ARBA" id="ARBA00004613"/>
    </source>
</evidence>
<keyword evidence="3" id="KW-0964">Secreted</keyword>
<dbReference type="InterPro" id="IPR000734">
    <property type="entry name" value="TAG_lipase"/>
</dbReference>
<evidence type="ECO:0000313" key="7">
    <source>
        <dbReference type="RefSeq" id="XP_052123636.1"/>
    </source>
</evidence>
<evidence type="ECO:0000313" key="6">
    <source>
        <dbReference type="Proteomes" id="UP000504606"/>
    </source>
</evidence>
<dbReference type="GO" id="GO:0005615">
    <property type="term" value="C:extracellular space"/>
    <property type="evidence" value="ECO:0007669"/>
    <property type="project" value="TreeGrafter"/>
</dbReference>
<organism evidence="6 7">
    <name type="scientific">Frankliniella occidentalis</name>
    <name type="common">Western flower thrips</name>
    <name type="synonym">Euthrips occidentalis</name>
    <dbReference type="NCBI Taxonomy" id="133901"/>
    <lineage>
        <taxon>Eukaryota</taxon>
        <taxon>Metazoa</taxon>
        <taxon>Ecdysozoa</taxon>
        <taxon>Arthropoda</taxon>
        <taxon>Hexapoda</taxon>
        <taxon>Insecta</taxon>
        <taxon>Pterygota</taxon>
        <taxon>Neoptera</taxon>
        <taxon>Paraneoptera</taxon>
        <taxon>Thysanoptera</taxon>
        <taxon>Terebrantia</taxon>
        <taxon>Thripoidea</taxon>
        <taxon>Thripidae</taxon>
        <taxon>Frankliniella</taxon>
    </lineage>
</organism>
<dbReference type="InterPro" id="IPR013818">
    <property type="entry name" value="Lipase"/>
</dbReference>
<accession>A0A9C6U1M8</accession>
<dbReference type="OrthoDB" id="199913at2759"/>
<gene>
    <name evidence="7" type="primary">LOC113217322</name>
</gene>
<evidence type="ECO:0000256" key="4">
    <source>
        <dbReference type="RuleBase" id="RU004262"/>
    </source>
</evidence>
<dbReference type="Gene3D" id="3.40.50.1820">
    <property type="entry name" value="alpha/beta hydrolase"/>
    <property type="match status" value="1"/>
</dbReference>
<feature type="domain" description="Lipase" evidence="5">
    <location>
        <begin position="127"/>
        <end position="407"/>
    </location>
</feature>
<evidence type="ECO:0000256" key="2">
    <source>
        <dbReference type="ARBA" id="ARBA00010701"/>
    </source>
</evidence>
<dbReference type="GO" id="GO:0016298">
    <property type="term" value="F:lipase activity"/>
    <property type="evidence" value="ECO:0007669"/>
    <property type="project" value="InterPro"/>
</dbReference>
<dbReference type="PANTHER" id="PTHR11610">
    <property type="entry name" value="LIPASE"/>
    <property type="match status" value="1"/>
</dbReference>
<dbReference type="InterPro" id="IPR029058">
    <property type="entry name" value="AB_hydrolase_fold"/>
</dbReference>
<dbReference type="GO" id="GO:0017171">
    <property type="term" value="F:serine hydrolase activity"/>
    <property type="evidence" value="ECO:0007669"/>
    <property type="project" value="TreeGrafter"/>
</dbReference>
<dbReference type="SUPFAM" id="SSF53474">
    <property type="entry name" value="alpha/beta-Hydrolases"/>
    <property type="match status" value="1"/>
</dbReference>
<comment type="similarity">
    <text evidence="2 4">Belongs to the AB hydrolase superfamily. Lipase family.</text>
</comment>
<proteinExistence type="inferred from homology"/>
<dbReference type="PANTHER" id="PTHR11610:SF173">
    <property type="entry name" value="LIPASE DOMAIN-CONTAINING PROTEIN-RELATED"/>
    <property type="match status" value="1"/>
</dbReference>
<evidence type="ECO:0000259" key="5">
    <source>
        <dbReference type="Pfam" id="PF00151"/>
    </source>
</evidence>
<dbReference type="RefSeq" id="XP_052123636.1">
    <property type="nucleotide sequence ID" value="XM_052267676.1"/>
</dbReference>
<reference evidence="7" key="1">
    <citation type="submission" date="2025-08" db="UniProtKB">
        <authorList>
            <consortium name="RefSeq"/>
        </authorList>
    </citation>
    <scope>IDENTIFICATION</scope>
    <source>
        <tissue evidence="7">Whole organism</tissue>
    </source>
</reference>
<dbReference type="GO" id="GO:0016042">
    <property type="term" value="P:lipid catabolic process"/>
    <property type="evidence" value="ECO:0007669"/>
    <property type="project" value="TreeGrafter"/>
</dbReference>
<evidence type="ECO:0000256" key="3">
    <source>
        <dbReference type="ARBA" id="ARBA00022525"/>
    </source>
</evidence>
<sequence>MLETCLTGRGKCPSRTSPPAGIFECDFDAKAYGHHQSLLDLASREKSLRIKANELVRDPVQKSYARSHEQSDIKGCPGRNFSRKVTHAGANGNVLLTTISNIGDSFGRLSDSIVGSVVTVPTNLTTSIADGFSEIQFILMSSDEGHSSCKVGDAPTLLKNARFNESLPTAFFIHGYLDGQDSESLIAVSGAFVRKGSHNIIAVDWSEYSGFPYLSAFSNLPGASRTIGDALSRMVVAGLPAENIWLIGHSLGAQMTGVVAQNVDFRFQRITGLDPAGPGFGIAGVASLTRDAAALVEVVHTDAGSLGTEDASGHIDIWPNKGKAVQPGCLFSVDEDTFCSHARAFIYLAEAVEHPDAFPAVRCASWNAFRRGECPVNGTNVVYLGYSQPDQNEPGNYFMNTNRAAPFGRGLQGVAVSA</sequence>
<dbReference type="Pfam" id="PF00151">
    <property type="entry name" value="Lipase"/>
    <property type="match status" value="1"/>
</dbReference>
<protein>
    <submittedName>
        <fullName evidence="7">Phospholipase A1 VesT1.02-like isoform X1</fullName>
    </submittedName>
</protein>
<comment type="subcellular location">
    <subcellularLocation>
        <location evidence="1">Secreted</location>
    </subcellularLocation>
</comment>
<keyword evidence="6" id="KW-1185">Reference proteome</keyword>
<dbReference type="Proteomes" id="UP000504606">
    <property type="component" value="Unplaced"/>
</dbReference>
<name>A0A9C6U1M8_FRAOC</name>
<dbReference type="GeneID" id="113217322"/>
<dbReference type="AlphaFoldDB" id="A0A9C6U1M8"/>